<sequence length="386" mass="44314">SQDDDVTYSEVRIRDSAPPPAGNSNGPAVCVSTKSTGSSSHPYRLAAVCLGLLCVLLLTAIIALCVHYTGDQSCSEIRRNYSSLTEENAKLQRGYSSLTEENTKLQRNYSSLNNNVSMCTKKLQEEKSHILSALAKEIRCLQKYCNSQSGVLVCNSCPEGWELWRSKCYYFSTERKSWTESRFNCLQQGGDLVIIESKEEQEFIKGRMTLTAWIGLQLIEKKKWIWVDGSPLKEGSMHYLHSNWCTLELRPATHWLLLEQEDIMILLEKIPPFLLSAHHRLARLVKTRTYLLSAHHRLARLVKTRTYLLSAHHRLARLVKTRTYLLSAHHRLARLVKTWTYLLSAHHRLARLVKTWTYLNWPQDSEPQAMFWDKIRAKLGPTEGGD</sequence>
<organism evidence="6 7">
    <name type="scientific">Albula glossodonta</name>
    <name type="common">roundjaw bonefish</name>
    <dbReference type="NCBI Taxonomy" id="121402"/>
    <lineage>
        <taxon>Eukaryota</taxon>
        <taxon>Metazoa</taxon>
        <taxon>Chordata</taxon>
        <taxon>Craniata</taxon>
        <taxon>Vertebrata</taxon>
        <taxon>Euteleostomi</taxon>
        <taxon>Actinopterygii</taxon>
        <taxon>Neopterygii</taxon>
        <taxon>Teleostei</taxon>
        <taxon>Albuliformes</taxon>
        <taxon>Albulidae</taxon>
        <taxon>Albula</taxon>
    </lineage>
</organism>
<keyword evidence="4" id="KW-0812">Transmembrane</keyword>
<keyword evidence="4" id="KW-1133">Transmembrane helix</keyword>
<evidence type="ECO:0000259" key="5">
    <source>
        <dbReference type="PROSITE" id="PS50041"/>
    </source>
</evidence>
<feature type="non-terminal residue" evidence="6">
    <location>
        <position position="386"/>
    </location>
</feature>
<feature type="domain" description="C-type lectin" evidence="5">
    <location>
        <begin position="164"/>
        <end position="251"/>
    </location>
</feature>
<dbReference type="InterPro" id="IPR051379">
    <property type="entry name" value="C-type_Lectin_Receptor_IMM"/>
</dbReference>
<proteinExistence type="predicted"/>
<accession>A0A8T2N6M5</accession>
<dbReference type="InterPro" id="IPR016186">
    <property type="entry name" value="C-type_lectin-like/link_sf"/>
</dbReference>
<dbReference type="SUPFAM" id="SSF52200">
    <property type="entry name" value="Toll/Interleukin receptor TIR domain"/>
    <property type="match status" value="1"/>
</dbReference>
<evidence type="ECO:0000256" key="3">
    <source>
        <dbReference type="SAM" id="MobiDB-lite"/>
    </source>
</evidence>
<keyword evidence="1" id="KW-0430">Lectin</keyword>
<dbReference type="Proteomes" id="UP000824540">
    <property type="component" value="Unassembled WGS sequence"/>
</dbReference>
<dbReference type="InterPro" id="IPR035897">
    <property type="entry name" value="Toll_tir_struct_dom_sf"/>
</dbReference>
<name>A0A8T2N6M5_9TELE</name>
<gene>
    <name evidence="6" type="ORF">JZ751_015821</name>
</gene>
<reference evidence="6" key="1">
    <citation type="thesis" date="2021" institute="BYU ScholarsArchive" country="Provo, UT, USA">
        <title>Applications of and Algorithms for Genome Assembly and Genomic Analyses with an Emphasis on Marine Teleosts.</title>
        <authorList>
            <person name="Pickett B.D."/>
        </authorList>
    </citation>
    <scope>NUCLEOTIDE SEQUENCE</scope>
    <source>
        <strain evidence="6">HI-2016</strain>
    </source>
</reference>
<dbReference type="SUPFAM" id="SSF56436">
    <property type="entry name" value="C-type lectin-like"/>
    <property type="match status" value="1"/>
</dbReference>
<dbReference type="SMART" id="SM00034">
    <property type="entry name" value="CLECT"/>
    <property type="match status" value="1"/>
</dbReference>
<evidence type="ECO:0000256" key="4">
    <source>
        <dbReference type="SAM" id="Phobius"/>
    </source>
</evidence>
<evidence type="ECO:0000256" key="1">
    <source>
        <dbReference type="ARBA" id="ARBA00022734"/>
    </source>
</evidence>
<dbReference type="Gene3D" id="3.10.100.10">
    <property type="entry name" value="Mannose-Binding Protein A, subunit A"/>
    <property type="match status" value="1"/>
</dbReference>
<keyword evidence="2" id="KW-0175">Coiled coil</keyword>
<dbReference type="PANTHER" id="PTHR46746:SF3">
    <property type="entry name" value="C-TYPE LECTIN DOMAIN-CONTAINING PROTEIN-RELATED"/>
    <property type="match status" value="1"/>
</dbReference>
<dbReference type="GO" id="GO:0005886">
    <property type="term" value="C:plasma membrane"/>
    <property type="evidence" value="ECO:0007669"/>
    <property type="project" value="TreeGrafter"/>
</dbReference>
<dbReference type="InterPro" id="IPR016187">
    <property type="entry name" value="CTDL_fold"/>
</dbReference>
<dbReference type="InterPro" id="IPR001304">
    <property type="entry name" value="C-type_lectin-like"/>
</dbReference>
<dbReference type="GO" id="GO:0030246">
    <property type="term" value="F:carbohydrate binding"/>
    <property type="evidence" value="ECO:0007669"/>
    <property type="project" value="UniProtKB-KW"/>
</dbReference>
<dbReference type="Pfam" id="PF00059">
    <property type="entry name" value="Lectin_C"/>
    <property type="match status" value="1"/>
</dbReference>
<comment type="caution">
    <text evidence="6">The sequence shown here is derived from an EMBL/GenBank/DDBJ whole genome shotgun (WGS) entry which is preliminary data.</text>
</comment>
<feature type="coiled-coil region" evidence="2">
    <location>
        <begin position="74"/>
        <end position="115"/>
    </location>
</feature>
<dbReference type="EMBL" id="JAFBMS010000255">
    <property type="protein sequence ID" value="KAG9332137.1"/>
    <property type="molecule type" value="Genomic_DNA"/>
</dbReference>
<feature type="region of interest" description="Disordered" evidence="3">
    <location>
        <begin position="1"/>
        <end position="33"/>
    </location>
</feature>
<dbReference type="PANTHER" id="PTHR46746">
    <property type="entry name" value="KILLER CELL LECTIN-LIKE RECEPTOR SUBFAMILY F MEMBER 2"/>
    <property type="match status" value="1"/>
</dbReference>
<feature type="transmembrane region" description="Helical" evidence="4">
    <location>
        <begin position="45"/>
        <end position="70"/>
    </location>
</feature>
<dbReference type="Gene3D" id="1.20.5.400">
    <property type="match status" value="1"/>
</dbReference>
<protein>
    <recommendedName>
        <fullName evidence="5">C-type lectin domain-containing protein</fullName>
    </recommendedName>
</protein>
<evidence type="ECO:0000313" key="7">
    <source>
        <dbReference type="Proteomes" id="UP000824540"/>
    </source>
</evidence>
<evidence type="ECO:0000313" key="6">
    <source>
        <dbReference type="EMBL" id="KAG9332137.1"/>
    </source>
</evidence>
<keyword evidence="4" id="KW-0472">Membrane</keyword>
<keyword evidence="7" id="KW-1185">Reference proteome</keyword>
<dbReference type="PROSITE" id="PS50041">
    <property type="entry name" value="C_TYPE_LECTIN_2"/>
    <property type="match status" value="1"/>
</dbReference>
<dbReference type="OrthoDB" id="6337382at2759"/>
<dbReference type="AlphaFoldDB" id="A0A8T2N6M5"/>
<evidence type="ECO:0000256" key="2">
    <source>
        <dbReference type="SAM" id="Coils"/>
    </source>
</evidence>